<reference evidence="2 3" key="1">
    <citation type="submission" date="2023-07" db="EMBL/GenBank/DDBJ databases">
        <title>Genomic Encyclopedia of Type Strains, Phase IV (KMG-IV): sequencing the most valuable type-strain genomes for metagenomic binning, comparative biology and taxonomic classification.</title>
        <authorList>
            <person name="Goeker M."/>
        </authorList>
    </citation>
    <scope>NUCLEOTIDE SEQUENCE [LARGE SCALE GENOMIC DNA]</scope>
    <source>
        <strain evidence="2 3">DSM 23948</strain>
    </source>
</reference>
<organism evidence="2 3">
    <name type="scientific">Anoxybacillus andreesenii</name>
    <dbReference type="NCBI Taxonomy" id="1325932"/>
    <lineage>
        <taxon>Bacteria</taxon>
        <taxon>Bacillati</taxon>
        <taxon>Bacillota</taxon>
        <taxon>Bacilli</taxon>
        <taxon>Bacillales</taxon>
        <taxon>Anoxybacillaceae</taxon>
        <taxon>Anoxybacillus</taxon>
    </lineage>
</organism>
<gene>
    <name evidence="2" type="ORF">J2S07_002678</name>
</gene>
<protein>
    <recommendedName>
        <fullName evidence="4">YqfQ-like protein</fullName>
    </recommendedName>
</protein>
<feature type="compositionally biased region" description="Basic residues" evidence="1">
    <location>
        <begin position="171"/>
        <end position="182"/>
    </location>
</feature>
<dbReference type="InterPro" id="IPR025571">
    <property type="entry name" value="YqfQ"/>
</dbReference>
<feature type="region of interest" description="Disordered" evidence="1">
    <location>
        <begin position="1"/>
        <end position="98"/>
    </location>
</feature>
<feature type="compositionally biased region" description="Gly residues" evidence="1">
    <location>
        <begin position="34"/>
        <end position="72"/>
    </location>
</feature>
<feature type="region of interest" description="Disordered" evidence="1">
    <location>
        <begin position="152"/>
        <end position="211"/>
    </location>
</feature>
<feature type="compositionally biased region" description="Low complexity" evidence="1">
    <location>
        <begin position="15"/>
        <end position="33"/>
    </location>
</feature>
<evidence type="ECO:0000313" key="2">
    <source>
        <dbReference type="EMBL" id="MDQ0156358.1"/>
    </source>
</evidence>
<sequence>MPSRPMSPFQPPNPRMMHPMMNRGGFPPMNGMGPRPGMGPRSGMGAGPGMRGPQRGGGGLLSRLFGRGGGQAAGTTPFSFPARSIRPPSAGGAAGSSGGLLRTLTNPNALSGFLTNTQKVLNTAQQVGPMIQQYGPLVRNIPSLWKLYRGLKNAPDGSEEEKEQEKTKEKPVRKKSKTKSHSKPSTEEKAPEKTGEEQKNNKGQSVPKLYI</sequence>
<evidence type="ECO:0000256" key="1">
    <source>
        <dbReference type="SAM" id="MobiDB-lite"/>
    </source>
</evidence>
<dbReference type="Pfam" id="PF14181">
    <property type="entry name" value="YqfQ"/>
    <property type="match status" value="1"/>
</dbReference>
<dbReference type="RefSeq" id="WP_307150875.1">
    <property type="nucleotide sequence ID" value="NZ_JAUSTU010000012.1"/>
</dbReference>
<accession>A0ABT9V5Z7</accession>
<evidence type="ECO:0008006" key="4">
    <source>
        <dbReference type="Google" id="ProtNLM"/>
    </source>
</evidence>
<comment type="caution">
    <text evidence="2">The sequence shown here is derived from an EMBL/GenBank/DDBJ whole genome shotgun (WGS) entry which is preliminary data.</text>
</comment>
<dbReference type="Proteomes" id="UP001231362">
    <property type="component" value="Unassembled WGS sequence"/>
</dbReference>
<dbReference type="EMBL" id="JAUSTU010000012">
    <property type="protein sequence ID" value="MDQ0156358.1"/>
    <property type="molecule type" value="Genomic_DNA"/>
</dbReference>
<proteinExistence type="predicted"/>
<name>A0ABT9V5Z7_9BACL</name>
<evidence type="ECO:0000313" key="3">
    <source>
        <dbReference type="Proteomes" id="UP001231362"/>
    </source>
</evidence>
<keyword evidence="3" id="KW-1185">Reference proteome</keyword>
<feature type="compositionally biased region" description="Basic and acidic residues" evidence="1">
    <location>
        <begin position="184"/>
        <end position="200"/>
    </location>
</feature>